<dbReference type="AlphaFoldDB" id="A0A1A5Y9K0"/>
<evidence type="ECO:0000256" key="5">
    <source>
        <dbReference type="SAM" id="Phobius"/>
    </source>
</evidence>
<evidence type="ECO:0000256" key="3">
    <source>
        <dbReference type="ARBA" id="ARBA00022989"/>
    </source>
</evidence>
<evidence type="ECO:0000313" key="7">
    <source>
        <dbReference type="EMBL" id="OBR62253.1"/>
    </source>
</evidence>
<name>A0A1A5Y9K0_9BACL</name>
<keyword evidence="2 5" id="KW-0812">Transmembrane</keyword>
<organism evidence="7 8">
    <name type="scientific">Paenibacillus oryzae</name>
    <dbReference type="NCBI Taxonomy" id="1844972"/>
    <lineage>
        <taxon>Bacteria</taxon>
        <taxon>Bacillati</taxon>
        <taxon>Bacillota</taxon>
        <taxon>Bacilli</taxon>
        <taxon>Bacillales</taxon>
        <taxon>Paenibacillaceae</taxon>
        <taxon>Paenibacillus</taxon>
    </lineage>
</organism>
<proteinExistence type="predicted"/>
<dbReference type="Proteomes" id="UP000092024">
    <property type="component" value="Unassembled WGS sequence"/>
</dbReference>
<evidence type="ECO:0000256" key="1">
    <source>
        <dbReference type="ARBA" id="ARBA00004141"/>
    </source>
</evidence>
<feature type="transmembrane region" description="Helical" evidence="5">
    <location>
        <begin position="168"/>
        <end position="189"/>
    </location>
</feature>
<accession>A0A1A5Y9K0</accession>
<comment type="subcellular location">
    <subcellularLocation>
        <location evidence="1">Membrane</location>
        <topology evidence="1">Multi-pass membrane protein</topology>
    </subcellularLocation>
</comment>
<dbReference type="Pfam" id="PF04893">
    <property type="entry name" value="Yip1"/>
    <property type="match status" value="1"/>
</dbReference>
<feature type="transmembrane region" description="Helical" evidence="5">
    <location>
        <begin position="101"/>
        <end position="121"/>
    </location>
</feature>
<sequence length="207" mass="23874">MQFLKDIKYSLHVAMHPFDGFWDLKYENKGKLRVAVLMLFAVTVTMILKRQFAGYVVNFNFPLDLNSIDELKYIVLPFLLWCIANWSLTTLMDGEGKFTEIVIATGYAMLPLILVNIPNILLSNVITLRESSFYYLLDTLALLWFIWLLFIGTMTVHQYTVTKTITTMLLTLLVIGVIIFLGLLFFSLIQQIVSFAYTVYQELSLRG</sequence>
<dbReference type="GO" id="GO:0016020">
    <property type="term" value="C:membrane"/>
    <property type="evidence" value="ECO:0007669"/>
    <property type="project" value="UniProtKB-SubCell"/>
</dbReference>
<feature type="transmembrane region" description="Helical" evidence="5">
    <location>
        <begin position="133"/>
        <end position="156"/>
    </location>
</feature>
<comment type="caution">
    <text evidence="7">The sequence shown here is derived from an EMBL/GenBank/DDBJ whole genome shotgun (WGS) entry which is preliminary data.</text>
</comment>
<evidence type="ECO:0000259" key="6">
    <source>
        <dbReference type="Pfam" id="PF04893"/>
    </source>
</evidence>
<keyword evidence="3 5" id="KW-1133">Transmembrane helix</keyword>
<feature type="transmembrane region" description="Helical" evidence="5">
    <location>
        <begin position="34"/>
        <end position="53"/>
    </location>
</feature>
<dbReference type="STRING" id="1844972.A7K91_01090"/>
<evidence type="ECO:0000256" key="4">
    <source>
        <dbReference type="ARBA" id="ARBA00023136"/>
    </source>
</evidence>
<evidence type="ECO:0000313" key="8">
    <source>
        <dbReference type="Proteomes" id="UP000092024"/>
    </source>
</evidence>
<dbReference type="OrthoDB" id="359441at2"/>
<keyword evidence="8" id="KW-1185">Reference proteome</keyword>
<protein>
    <recommendedName>
        <fullName evidence="6">Yip1 domain-containing protein</fullName>
    </recommendedName>
</protein>
<dbReference type="EMBL" id="LYPA01000080">
    <property type="protein sequence ID" value="OBR62253.1"/>
    <property type="molecule type" value="Genomic_DNA"/>
</dbReference>
<gene>
    <name evidence="7" type="ORF">A7K91_01090</name>
</gene>
<keyword evidence="4 5" id="KW-0472">Membrane</keyword>
<dbReference type="InterPro" id="IPR006977">
    <property type="entry name" value="Yip1_dom"/>
</dbReference>
<reference evidence="7 8" key="1">
    <citation type="submission" date="2016-05" db="EMBL/GenBank/DDBJ databases">
        <title>Paenibacillus oryzae. sp. nov., isolated from the rice root.</title>
        <authorList>
            <person name="Zhang J."/>
            <person name="Zhang X."/>
        </authorList>
    </citation>
    <scope>NUCLEOTIDE SEQUENCE [LARGE SCALE GENOMIC DNA]</scope>
    <source>
        <strain evidence="7 8">1DrF-4</strain>
    </source>
</reference>
<evidence type="ECO:0000256" key="2">
    <source>
        <dbReference type="ARBA" id="ARBA00022692"/>
    </source>
</evidence>
<feature type="domain" description="Yip1" evidence="6">
    <location>
        <begin position="13"/>
        <end position="181"/>
    </location>
</feature>
<dbReference type="RefSeq" id="WP_068687112.1">
    <property type="nucleotide sequence ID" value="NZ_LYPA01000080.1"/>
</dbReference>